<evidence type="ECO:0000259" key="9">
    <source>
        <dbReference type="PROSITE" id="PS50110"/>
    </source>
</evidence>
<evidence type="ECO:0000313" key="10">
    <source>
        <dbReference type="EMBL" id="SHH87788.1"/>
    </source>
</evidence>
<feature type="domain" description="Response regulatory" evidence="9">
    <location>
        <begin position="6"/>
        <end position="122"/>
    </location>
</feature>
<dbReference type="CDD" id="cd17535">
    <property type="entry name" value="REC_NarL-like"/>
    <property type="match status" value="1"/>
</dbReference>
<dbReference type="Pfam" id="PF00072">
    <property type="entry name" value="Response_reg"/>
    <property type="match status" value="1"/>
</dbReference>
<evidence type="ECO:0000256" key="3">
    <source>
        <dbReference type="ARBA" id="ARBA00023015"/>
    </source>
</evidence>
<feature type="domain" description="HTH luxR-type" evidence="8">
    <location>
        <begin position="153"/>
        <end position="218"/>
    </location>
</feature>
<dbReference type="InterPro" id="IPR016032">
    <property type="entry name" value="Sig_transdc_resp-reg_C-effctor"/>
</dbReference>
<comment type="function">
    <text evidence="6">May play the central regulatory role in sporulation. It may be an element of the effector pathway responsible for the activation of sporulation genes in response to nutritional stress. Spo0A may act in concert with spo0H (a sigma factor) to control the expression of some genes that are critical to the sporulation process.</text>
</comment>
<dbReference type="InterPro" id="IPR000792">
    <property type="entry name" value="Tscrpt_reg_LuxR_C"/>
</dbReference>
<dbReference type="InterPro" id="IPR039420">
    <property type="entry name" value="WalR-like"/>
</dbReference>
<evidence type="ECO:0000256" key="2">
    <source>
        <dbReference type="ARBA" id="ARBA00022553"/>
    </source>
</evidence>
<dbReference type="SUPFAM" id="SSF46894">
    <property type="entry name" value="C-terminal effector domain of the bipartite response regulators"/>
    <property type="match status" value="1"/>
</dbReference>
<dbReference type="Gene3D" id="3.40.50.2300">
    <property type="match status" value="1"/>
</dbReference>
<accession>A0A1M5WK33</accession>
<dbReference type="EMBL" id="FQXV01000003">
    <property type="protein sequence ID" value="SHH87788.1"/>
    <property type="molecule type" value="Genomic_DNA"/>
</dbReference>
<keyword evidence="5" id="KW-0804">Transcription</keyword>
<dbReference type="GO" id="GO:0003677">
    <property type="term" value="F:DNA binding"/>
    <property type="evidence" value="ECO:0007669"/>
    <property type="project" value="UniProtKB-KW"/>
</dbReference>
<dbReference type="InterPro" id="IPR011006">
    <property type="entry name" value="CheY-like_superfamily"/>
</dbReference>
<dbReference type="Proteomes" id="UP000183995">
    <property type="component" value="Unassembled WGS sequence"/>
</dbReference>
<dbReference type="AlphaFoldDB" id="A0A1M5WK33"/>
<dbReference type="STRING" id="1123282.SAMN02745823_01320"/>
<dbReference type="SUPFAM" id="SSF52172">
    <property type="entry name" value="CheY-like"/>
    <property type="match status" value="1"/>
</dbReference>
<name>A0A1M5WK33_9FIRM</name>
<dbReference type="CDD" id="cd06170">
    <property type="entry name" value="LuxR_C_like"/>
    <property type="match status" value="1"/>
</dbReference>
<reference evidence="10 11" key="1">
    <citation type="submission" date="2016-11" db="EMBL/GenBank/DDBJ databases">
        <authorList>
            <person name="Jaros S."/>
            <person name="Januszkiewicz K."/>
            <person name="Wedrychowicz H."/>
        </authorList>
    </citation>
    <scope>NUCLEOTIDE SEQUENCE [LARGE SCALE GENOMIC DNA]</scope>
    <source>
        <strain evidence="10 11">DSM 10068</strain>
    </source>
</reference>
<dbReference type="SMART" id="SM00421">
    <property type="entry name" value="HTH_LUXR"/>
    <property type="match status" value="1"/>
</dbReference>
<evidence type="ECO:0000313" key="11">
    <source>
        <dbReference type="Proteomes" id="UP000183995"/>
    </source>
</evidence>
<organism evidence="10 11">
    <name type="scientific">Sporobacter termitidis DSM 10068</name>
    <dbReference type="NCBI Taxonomy" id="1123282"/>
    <lineage>
        <taxon>Bacteria</taxon>
        <taxon>Bacillati</taxon>
        <taxon>Bacillota</taxon>
        <taxon>Clostridia</taxon>
        <taxon>Eubacteriales</taxon>
        <taxon>Oscillospiraceae</taxon>
        <taxon>Sporobacter</taxon>
    </lineage>
</organism>
<evidence type="ECO:0000256" key="4">
    <source>
        <dbReference type="ARBA" id="ARBA00023125"/>
    </source>
</evidence>
<dbReference type="SMART" id="SM00448">
    <property type="entry name" value="REC"/>
    <property type="match status" value="1"/>
</dbReference>
<keyword evidence="4" id="KW-0238">DNA-binding</keyword>
<dbReference type="PANTHER" id="PTHR43214">
    <property type="entry name" value="TWO-COMPONENT RESPONSE REGULATOR"/>
    <property type="match status" value="1"/>
</dbReference>
<gene>
    <name evidence="10" type="ORF">SAMN02745823_01320</name>
</gene>
<sequence length="219" mass="24292">MKETAKLILVDDEPLLLESLELIFFMEDDFQVVGTATNGAAALTILENRNADIALVDLRMVGMDGLELIRELRARYSHIKVLVLTTFYDEKNIISAIQNGADGYILKDAGREALVNAVRSVLEGQSTLDNKVMSALAAYMGKVQPPEARSEASRIFLQEMTGRELDICRLLAAGATNCEIAERLFLTKGTVKNYVSKIYDKTDVRDRATLAVYLSKILK</sequence>
<evidence type="ECO:0000256" key="5">
    <source>
        <dbReference type="ARBA" id="ARBA00023163"/>
    </source>
</evidence>
<dbReference type="InterPro" id="IPR058245">
    <property type="entry name" value="NreC/VraR/RcsB-like_REC"/>
</dbReference>
<evidence type="ECO:0000256" key="6">
    <source>
        <dbReference type="ARBA" id="ARBA00024867"/>
    </source>
</evidence>
<evidence type="ECO:0000256" key="1">
    <source>
        <dbReference type="ARBA" id="ARBA00018672"/>
    </source>
</evidence>
<feature type="modified residue" description="4-aspartylphosphate" evidence="7">
    <location>
        <position position="57"/>
    </location>
</feature>
<keyword evidence="3" id="KW-0805">Transcription regulation</keyword>
<protein>
    <recommendedName>
        <fullName evidence="1">Stage 0 sporulation protein A homolog</fullName>
    </recommendedName>
</protein>
<evidence type="ECO:0000256" key="7">
    <source>
        <dbReference type="PROSITE-ProRule" id="PRU00169"/>
    </source>
</evidence>
<proteinExistence type="predicted"/>
<dbReference type="Pfam" id="PF00196">
    <property type="entry name" value="GerE"/>
    <property type="match status" value="1"/>
</dbReference>
<evidence type="ECO:0000259" key="8">
    <source>
        <dbReference type="PROSITE" id="PS50043"/>
    </source>
</evidence>
<dbReference type="InterPro" id="IPR001789">
    <property type="entry name" value="Sig_transdc_resp-reg_receiver"/>
</dbReference>
<keyword evidence="11" id="KW-1185">Reference proteome</keyword>
<dbReference type="RefSeq" id="WP_242941163.1">
    <property type="nucleotide sequence ID" value="NZ_FQXV01000003.1"/>
</dbReference>
<dbReference type="PRINTS" id="PR00038">
    <property type="entry name" value="HTHLUXR"/>
</dbReference>
<dbReference type="PANTHER" id="PTHR43214:SF43">
    <property type="entry name" value="TWO-COMPONENT RESPONSE REGULATOR"/>
    <property type="match status" value="1"/>
</dbReference>
<keyword evidence="2 7" id="KW-0597">Phosphoprotein</keyword>
<dbReference type="GO" id="GO:0006355">
    <property type="term" value="P:regulation of DNA-templated transcription"/>
    <property type="evidence" value="ECO:0007669"/>
    <property type="project" value="InterPro"/>
</dbReference>
<dbReference type="PROSITE" id="PS50110">
    <property type="entry name" value="RESPONSE_REGULATORY"/>
    <property type="match status" value="1"/>
</dbReference>
<dbReference type="GO" id="GO:0000160">
    <property type="term" value="P:phosphorelay signal transduction system"/>
    <property type="evidence" value="ECO:0007669"/>
    <property type="project" value="InterPro"/>
</dbReference>
<dbReference type="PROSITE" id="PS50043">
    <property type="entry name" value="HTH_LUXR_2"/>
    <property type="match status" value="1"/>
</dbReference>